<dbReference type="SUPFAM" id="SSF46626">
    <property type="entry name" value="Cytochrome c"/>
    <property type="match status" value="2"/>
</dbReference>
<evidence type="ECO:0000259" key="5">
    <source>
        <dbReference type="PROSITE" id="PS51007"/>
    </source>
</evidence>
<dbReference type="PROSITE" id="PS51007">
    <property type="entry name" value="CYTC"/>
    <property type="match status" value="2"/>
</dbReference>
<evidence type="ECO:0000256" key="3">
    <source>
        <dbReference type="ARBA" id="ARBA00023004"/>
    </source>
</evidence>
<accession>A0A1M5GNN3</accession>
<keyword evidence="3 4" id="KW-0408">Iron</keyword>
<name>A0A1M5GNN3_9FLAO</name>
<dbReference type="Pfam" id="PF02433">
    <property type="entry name" value="FixO"/>
    <property type="match status" value="1"/>
</dbReference>
<evidence type="ECO:0000256" key="4">
    <source>
        <dbReference type="PROSITE-ProRule" id="PRU00433"/>
    </source>
</evidence>
<dbReference type="GO" id="GO:0046872">
    <property type="term" value="F:metal ion binding"/>
    <property type="evidence" value="ECO:0007669"/>
    <property type="project" value="UniProtKB-KW"/>
</dbReference>
<dbReference type="PANTHER" id="PTHR35008:SF8">
    <property type="entry name" value="ALCOHOL DEHYDROGENASE CYTOCHROME C SUBUNIT"/>
    <property type="match status" value="1"/>
</dbReference>
<dbReference type="InterPro" id="IPR009056">
    <property type="entry name" value="Cyt_c-like_dom"/>
</dbReference>
<dbReference type="STRING" id="271157.SAMN05444396_10454"/>
<dbReference type="AlphaFoldDB" id="A0A1M5GNN3"/>
<evidence type="ECO:0000256" key="2">
    <source>
        <dbReference type="ARBA" id="ARBA00022723"/>
    </source>
</evidence>
<dbReference type="RefSeq" id="WP_072989893.1">
    <property type="nucleotide sequence ID" value="NZ_FQWE01000004.1"/>
</dbReference>
<sequence>MSIFHDHKKLFTAASLLFGTLTLFVAVIPSLYNQKNSVPLYGAIPLTEAQEAGRQIYISNGCVGCHTQQVRNVDMDKTWGKRPGIAADYALSTRKSIWQNAGTLMGTERTGPDLTNIGERQPSQDWHLVHLYNPRIVTPQSIMAPYPWLFEVKDKAAKGDVKVAVPEAFMKGQKGIVVATQDGLNLVAYLQSLKQVKLPDGMPDPKFLYKKEKKEAMAVAGGAEPELNGSDLYAANCMACHQQNGEGLAGAFPPLKGSKVVLNDDSEIMVAIIMNGYNAQEQYGVMPAVGTNAGLTAEEVAAIMNHEKTSWGNDAKKVTVDQVKKLMELAKATAPVQ</sequence>
<gene>
    <name evidence="6" type="ORF">SAMN05444396_10454</name>
</gene>
<dbReference type="PANTHER" id="PTHR35008">
    <property type="entry name" value="BLL4482 PROTEIN-RELATED"/>
    <property type="match status" value="1"/>
</dbReference>
<dbReference type="GO" id="GO:0020037">
    <property type="term" value="F:heme binding"/>
    <property type="evidence" value="ECO:0007669"/>
    <property type="project" value="InterPro"/>
</dbReference>
<dbReference type="Proteomes" id="UP000184036">
    <property type="component" value="Unassembled WGS sequence"/>
</dbReference>
<protein>
    <submittedName>
        <fullName evidence="6">Cytochrome c oxidase cbb3-type subunit 2</fullName>
    </submittedName>
</protein>
<dbReference type="OrthoDB" id="9811395at2"/>
<feature type="domain" description="Cytochrome c" evidence="5">
    <location>
        <begin position="224"/>
        <end position="311"/>
    </location>
</feature>
<dbReference type="Gene3D" id="1.10.760.10">
    <property type="entry name" value="Cytochrome c-like domain"/>
    <property type="match status" value="2"/>
</dbReference>
<dbReference type="InterPro" id="IPR036909">
    <property type="entry name" value="Cyt_c-like_dom_sf"/>
</dbReference>
<reference evidence="7" key="1">
    <citation type="submission" date="2016-11" db="EMBL/GenBank/DDBJ databases">
        <authorList>
            <person name="Varghese N."/>
            <person name="Submissions S."/>
        </authorList>
    </citation>
    <scope>NUCLEOTIDE SEQUENCE [LARGE SCALE GENOMIC DNA]</scope>
    <source>
        <strain evidence="7">DSM 19741</strain>
    </source>
</reference>
<keyword evidence="2 4" id="KW-0479">Metal-binding</keyword>
<evidence type="ECO:0000313" key="7">
    <source>
        <dbReference type="Proteomes" id="UP000184036"/>
    </source>
</evidence>
<dbReference type="EMBL" id="FQWE01000004">
    <property type="protein sequence ID" value="SHG05349.1"/>
    <property type="molecule type" value="Genomic_DNA"/>
</dbReference>
<keyword evidence="7" id="KW-1185">Reference proteome</keyword>
<evidence type="ECO:0000313" key="6">
    <source>
        <dbReference type="EMBL" id="SHG05349.1"/>
    </source>
</evidence>
<proteinExistence type="predicted"/>
<dbReference type="InterPro" id="IPR051459">
    <property type="entry name" value="Cytochrome_c-type_DH"/>
</dbReference>
<keyword evidence="1 4" id="KW-0349">Heme</keyword>
<dbReference type="InterPro" id="IPR003468">
    <property type="entry name" value="Cyt_c_oxidase_monohaem-su/FixO"/>
</dbReference>
<dbReference type="Pfam" id="PF13442">
    <property type="entry name" value="Cytochrome_CBB3"/>
    <property type="match status" value="1"/>
</dbReference>
<feature type="domain" description="Cytochrome c" evidence="5">
    <location>
        <begin position="48"/>
        <end position="194"/>
    </location>
</feature>
<evidence type="ECO:0000256" key="1">
    <source>
        <dbReference type="ARBA" id="ARBA00022617"/>
    </source>
</evidence>
<organism evidence="6 7">
    <name type="scientific">Flavobacterium segetis</name>
    <dbReference type="NCBI Taxonomy" id="271157"/>
    <lineage>
        <taxon>Bacteria</taxon>
        <taxon>Pseudomonadati</taxon>
        <taxon>Bacteroidota</taxon>
        <taxon>Flavobacteriia</taxon>
        <taxon>Flavobacteriales</taxon>
        <taxon>Flavobacteriaceae</taxon>
        <taxon>Flavobacterium</taxon>
    </lineage>
</organism>
<dbReference type="GO" id="GO:0009055">
    <property type="term" value="F:electron transfer activity"/>
    <property type="evidence" value="ECO:0007669"/>
    <property type="project" value="InterPro"/>
</dbReference>